<dbReference type="Proteomes" id="UP000318307">
    <property type="component" value="Unassembled WGS sequence"/>
</dbReference>
<dbReference type="OrthoDB" id="9849747at2"/>
<evidence type="ECO:0008006" key="3">
    <source>
        <dbReference type="Google" id="ProtNLM"/>
    </source>
</evidence>
<dbReference type="AlphaFoldDB" id="A0A562S0I2"/>
<reference evidence="1 2" key="1">
    <citation type="submission" date="2019-07" db="EMBL/GenBank/DDBJ databases">
        <title>Genome sequencing of 100 strains of the haloalkaliphilic chemolithoautotrophic sulfur-oxidizing bacterium Thioalkalivibrio.</title>
        <authorList>
            <person name="Muyzer G."/>
        </authorList>
    </citation>
    <scope>NUCLEOTIDE SEQUENCE [LARGE SCALE GENOMIC DNA]</scope>
    <source>
        <strain evidence="1 2">ASO4-4</strain>
    </source>
</reference>
<sequence length="74" mass="8855">MNKKRTFLGSLLVTAMVFSGCGEKFTFETKFDDQRIDCYQLHESEQDRCFDRLDRGPLSKTYEKDREDMRHKKP</sequence>
<dbReference type="PROSITE" id="PS51257">
    <property type="entry name" value="PROKAR_LIPOPROTEIN"/>
    <property type="match status" value="1"/>
</dbReference>
<keyword evidence="2" id="KW-1185">Reference proteome</keyword>
<proteinExistence type="predicted"/>
<evidence type="ECO:0000313" key="2">
    <source>
        <dbReference type="Proteomes" id="UP000318307"/>
    </source>
</evidence>
<organism evidence="1 2">
    <name type="scientific">Desulfobotulus alkaliphilus</name>
    <dbReference type="NCBI Taxonomy" id="622671"/>
    <lineage>
        <taxon>Bacteria</taxon>
        <taxon>Pseudomonadati</taxon>
        <taxon>Thermodesulfobacteriota</taxon>
        <taxon>Desulfobacteria</taxon>
        <taxon>Desulfobacterales</taxon>
        <taxon>Desulfobacteraceae</taxon>
        <taxon>Desulfobotulus</taxon>
    </lineage>
</organism>
<name>A0A562S0I2_9BACT</name>
<evidence type="ECO:0000313" key="1">
    <source>
        <dbReference type="EMBL" id="TWI74030.1"/>
    </source>
</evidence>
<dbReference type="RefSeq" id="WP_144683560.1">
    <property type="nucleotide sequence ID" value="NZ_VLLC01000007.1"/>
</dbReference>
<gene>
    <name evidence="1" type="ORF">LZ24_01261</name>
</gene>
<protein>
    <recommendedName>
        <fullName evidence="3">Lipoprotein</fullName>
    </recommendedName>
</protein>
<dbReference type="EMBL" id="VLLC01000007">
    <property type="protein sequence ID" value="TWI74030.1"/>
    <property type="molecule type" value="Genomic_DNA"/>
</dbReference>
<accession>A0A562S0I2</accession>
<comment type="caution">
    <text evidence="1">The sequence shown here is derived from an EMBL/GenBank/DDBJ whole genome shotgun (WGS) entry which is preliminary data.</text>
</comment>